<reference evidence="1" key="1">
    <citation type="journal article" date="2017" name="Elife">
        <title>The kinetoplastid-infecting Bodo saltans virus (BsV), a window into the most abundant giant viruses in the sea.</title>
        <authorList>
            <person name="Deeg C.M."/>
            <person name="Chow C.-E.T."/>
            <person name="Suttle C.A."/>
        </authorList>
    </citation>
    <scope>NUCLEOTIDE SEQUENCE</scope>
    <source>
        <strain evidence="1">NG1</strain>
    </source>
</reference>
<sequence length="34" mass="4027">MKFALRSLEIIIWLIAVYSIKIDKLNYCIICIIL</sequence>
<keyword evidence="2" id="KW-1185">Reference proteome</keyword>
<evidence type="ECO:0000313" key="1">
    <source>
        <dbReference type="EMBL" id="ATZ81205.1"/>
    </source>
</evidence>
<protein>
    <submittedName>
        <fullName evidence="1">Uncharacterized protein</fullName>
    </submittedName>
</protein>
<accession>A0A2H4UWI0</accession>
<dbReference type="Proteomes" id="UP000240325">
    <property type="component" value="Segment"/>
</dbReference>
<dbReference type="EMBL" id="MF782455">
    <property type="protein sequence ID" value="ATZ81205.1"/>
    <property type="molecule type" value="Genomic_DNA"/>
</dbReference>
<organism evidence="1">
    <name type="scientific">Bodo saltans virus</name>
    <dbReference type="NCBI Taxonomy" id="2024608"/>
    <lineage>
        <taxon>Viruses</taxon>
        <taxon>Varidnaviria</taxon>
        <taxon>Bamfordvirae</taxon>
        <taxon>Nucleocytoviricota</taxon>
        <taxon>Megaviricetes</taxon>
        <taxon>Imitervirales</taxon>
        <taxon>Mimiviridae</taxon>
        <taxon>Klosneuvirinae</taxon>
        <taxon>Theiavirus</taxon>
        <taxon>Theiavirus salishense</taxon>
    </lineage>
</organism>
<proteinExistence type="predicted"/>
<name>A0A2H4UWI0_9VIRU</name>
<gene>
    <name evidence="1" type="ORF">BMW23_1162</name>
</gene>
<evidence type="ECO:0000313" key="2">
    <source>
        <dbReference type="Proteomes" id="UP000240325"/>
    </source>
</evidence>